<dbReference type="VEuPathDB" id="FungiDB:LEMA_P108720.1"/>
<organism evidence="6">
    <name type="scientific">Leptosphaeria maculans (strain JN3 / isolate v23.1.3 / race Av1-4-5-6-7-8)</name>
    <name type="common">Blackleg fungus</name>
    <name type="synonym">Phoma lingam</name>
    <dbReference type="NCBI Taxonomy" id="985895"/>
    <lineage>
        <taxon>Eukaryota</taxon>
        <taxon>Fungi</taxon>
        <taxon>Dikarya</taxon>
        <taxon>Ascomycota</taxon>
        <taxon>Pezizomycotina</taxon>
        <taxon>Dothideomycetes</taxon>
        <taxon>Pleosporomycetidae</taxon>
        <taxon>Pleosporales</taxon>
        <taxon>Pleosporineae</taxon>
        <taxon>Leptosphaeriaceae</taxon>
        <taxon>Plenodomus</taxon>
        <taxon>Plenodomus lingam/Leptosphaeria maculans species complex</taxon>
    </lineage>
</organism>
<keyword evidence="1" id="KW-0677">Repeat</keyword>
<name>E4ZYT1_LEPMJ</name>
<dbReference type="PANTHER" id="PTHR10039:SF5">
    <property type="entry name" value="NACHT DOMAIN-CONTAINING PROTEIN"/>
    <property type="match status" value="1"/>
</dbReference>
<dbReference type="HOGENOM" id="CLU_002341_6_1_1"/>
<sequence length="1004" mass="116143">MIESLAAISLAGNVVQFVDFAIRLSQEAKRIRRTKPRGEDQCQTNDLKQIGLQLDIHASAFEFPESVRNVLNGQISKEQVKSSSWFRRARPDQSRQSQRQDVYNQGEMRDMEISERLDADKVAQLSPCDQDIVRMCLDCHDIAVDLRNAVARLRTANATAWESFHAALKTIRSEKDLENLRQRLRDHRQKITILLIGSLRGEVQRSRRVATDQNEDLLQATERIRGRLELLFEAKDDWKSEVLQEIRSSFQSITGADNPLIQHNQRYHNRLTFTSQNQFRDSILKWIGFSELNHRYKKIESAYKETFEWIFRQPPDGKWSNFQLWLESENQSFYWITGKPAAGKSTLLKFIYQDPRTKENLAKWSGQRRLVRTAFYFWNSGTVMEMSEEAMIRTLLHGALSDDPELWAFLFPSKMEEFLLFTDPWRQPLTYEEVENAFKLLVDGAGDKYRLFLFIDGLDEFGGDHQTLVTRIKSLKSPDVKVCFSSRAWTVFEDGFPHLPRLRLEDLTYNDIRHYVTNRFHGNDGFKDRRLETPRQADDLIEAVTVKACGVFLWVVLVTDSLLKGFTAGERLEELNERLNTVPRGLEELFEKILTYVDLEKRKEMAQILQIMRYSPENLTLLDLSYAEDLDPDIVSKVMIEGPNPSPIPVEARSRTMHRRLRACCQGLIEADAAPNEPLASASVTYLHRTVRDWFETESILSQYRDMTDSTFCPWTSLFNTYAIRLKQQATTMWCRPAHEGDEYFWKNILYAIDYAVHTGSSQDRKLSVKLLMDLDTIATQLAQVKGHNNEFLIEQSFGKSSLEHWSASRKTGRFNTSFLHLAIQLQLTDVVNHIQSQQEVSPPPKPNIPSRATLNLLLATLSNDLFAKNQPNPLLTIYPCLHSATLVARFLEQGADPNHKIDNALRDYGNITGEYSPWEAHLRSQDRESKVWMEMSTLFLQHGADPVVIVATRTLYPDEIVALAQEKMGKMQKRSKRQWVTKLMPMPKVRRLRMTRMAVLSSS</sequence>
<feature type="region of interest" description="Disordered" evidence="2">
    <location>
        <begin position="82"/>
        <end position="110"/>
    </location>
</feature>
<dbReference type="SUPFAM" id="SSF52540">
    <property type="entry name" value="P-loop containing nucleoside triphosphate hydrolases"/>
    <property type="match status" value="1"/>
</dbReference>
<evidence type="ECO:0000259" key="3">
    <source>
        <dbReference type="Pfam" id="PF24883"/>
    </source>
</evidence>
<dbReference type="Pfam" id="PF25053">
    <property type="entry name" value="DUF7791"/>
    <property type="match status" value="1"/>
</dbReference>
<gene>
    <name evidence="5" type="ORF">LEMA_P108720.1</name>
</gene>
<accession>E4ZYT1</accession>
<evidence type="ECO:0000256" key="2">
    <source>
        <dbReference type="SAM" id="MobiDB-lite"/>
    </source>
</evidence>
<dbReference type="Proteomes" id="UP000002668">
    <property type="component" value="Genome"/>
</dbReference>
<keyword evidence="6" id="KW-1185">Reference proteome</keyword>
<evidence type="ECO:0000313" key="6">
    <source>
        <dbReference type="Proteomes" id="UP000002668"/>
    </source>
</evidence>
<evidence type="ECO:0000259" key="4">
    <source>
        <dbReference type="Pfam" id="PF25053"/>
    </source>
</evidence>
<feature type="domain" description="DUF7791" evidence="4">
    <location>
        <begin position="598"/>
        <end position="730"/>
    </location>
</feature>
<dbReference type="PANTHER" id="PTHR10039">
    <property type="entry name" value="AMELOGENIN"/>
    <property type="match status" value="1"/>
</dbReference>
<dbReference type="eggNOG" id="ENOG502SHWY">
    <property type="taxonomic scope" value="Eukaryota"/>
</dbReference>
<dbReference type="InParanoid" id="E4ZYT1"/>
<dbReference type="InterPro" id="IPR056884">
    <property type="entry name" value="NPHP3-like_N"/>
</dbReference>
<evidence type="ECO:0000256" key="1">
    <source>
        <dbReference type="ARBA" id="ARBA00022737"/>
    </source>
</evidence>
<dbReference type="OrthoDB" id="443402at2759"/>
<feature type="domain" description="Nephrocystin 3-like N-terminal" evidence="3">
    <location>
        <begin position="306"/>
        <end position="487"/>
    </location>
</feature>
<dbReference type="STRING" id="985895.E4ZYT1"/>
<dbReference type="InterPro" id="IPR056693">
    <property type="entry name" value="DUF7791"/>
</dbReference>
<protein>
    <submittedName>
        <fullName evidence="5">Predicted protein</fullName>
    </submittedName>
</protein>
<proteinExistence type="predicted"/>
<reference evidence="6" key="1">
    <citation type="journal article" date="2011" name="Nat. Commun.">
        <title>Effector diversification within compartments of the Leptosphaeria maculans genome affected by Repeat-Induced Point mutations.</title>
        <authorList>
            <person name="Rouxel T."/>
            <person name="Grandaubert J."/>
            <person name="Hane J.K."/>
            <person name="Hoede C."/>
            <person name="van de Wouw A.P."/>
            <person name="Couloux A."/>
            <person name="Dominguez V."/>
            <person name="Anthouard V."/>
            <person name="Bally P."/>
            <person name="Bourras S."/>
            <person name="Cozijnsen A.J."/>
            <person name="Ciuffetti L.M."/>
            <person name="Degrave A."/>
            <person name="Dilmaghani A."/>
            <person name="Duret L."/>
            <person name="Fudal I."/>
            <person name="Goodwin S.B."/>
            <person name="Gout L."/>
            <person name="Glaser N."/>
            <person name="Linglin J."/>
            <person name="Kema G.H.J."/>
            <person name="Lapalu N."/>
            <person name="Lawrence C.B."/>
            <person name="May K."/>
            <person name="Meyer M."/>
            <person name="Ollivier B."/>
            <person name="Poulain J."/>
            <person name="Schoch C.L."/>
            <person name="Simon A."/>
            <person name="Spatafora J.W."/>
            <person name="Stachowiak A."/>
            <person name="Turgeon B.G."/>
            <person name="Tyler B.M."/>
            <person name="Vincent D."/>
            <person name="Weissenbach J."/>
            <person name="Amselem J."/>
            <person name="Quesneville H."/>
            <person name="Oliver R.P."/>
            <person name="Wincker P."/>
            <person name="Balesdent M.-H."/>
            <person name="Howlett B.J."/>
        </authorList>
    </citation>
    <scope>NUCLEOTIDE SEQUENCE [LARGE SCALE GENOMIC DNA]</scope>
    <source>
        <strain evidence="6">JN3 / isolate v23.1.3 / race Av1-4-5-6-7-8</strain>
    </source>
</reference>
<dbReference type="AlphaFoldDB" id="E4ZYT1"/>
<evidence type="ECO:0000313" key="5">
    <source>
        <dbReference type="EMBL" id="CBX96607.1"/>
    </source>
</evidence>
<dbReference type="Pfam" id="PF24883">
    <property type="entry name" value="NPHP3_N"/>
    <property type="match status" value="1"/>
</dbReference>
<dbReference type="EMBL" id="FP929129">
    <property type="protein sequence ID" value="CBX96607.1"/>
    <property type="molecule type" value="Genomic_DNA"/>
</dbReference>
<dbReference type="InterPro" id="IPR027417">
    <property type="entry name" value="P-loop_NTPase"/>
</dbReference>
<dbReference type="OMA" id="RRITHCK"/>
<dbReference type="Gene3D" id="3.40.50.300">
    <property type="entry name" value="P-loop containing nucleotide triphosphate hydrolases"/>
    <property type="match status" value="1"/>
</dbReference>